<keyword evidence="5 8" id="KW-0812">Transmembrane</keyword>
<sequence length="242" mass="26092">MGVIIGVFLLAGLVKGVIGLGLPTIAMGLLSTSMEPAAAASLLIIPSLITNIWQLLIGPQFMALIKRLSGFIIGVVLGTVFSFLPSLTSASGWTLPALGIVLIIYGIWGLIAKKMPSFEKHEIWLSPTVGYITGVITAATGVFVIPAVPYLQTLKLNKNELIQALGLAFTASTVALAIKLSIDQQQYDINWRLSAFALIPAISGMYLGQYFRKIISEKLFRRCFFIGLIGLGIYMATKLAFR</sequence>
<protein>
    <recommendedName>
        <fullName evidence="8">Probable membrane transporter protein</fullName>
    </recommendedName>
</protein>
<evidence type="ECO:0000256" key="1">
    <source>
        <dbReference type="ARBA" id="ARBA00004651"/>
    </source>
</evidence>
<feature type="transmembrane region" description="Helical" evidence="8">
    <location>
        <begin position="161"/>
        <end position="182"/>
    </location>
</feature>
<feature type="transmembrane region" description="Helical" evidence="8">
    <location>
        <begin position="38"/>
        <end position="56"/>
    </location>
</feature>
<keyword evidence="3" id="KW-0813">Transport</keyword>
<dbReference type="PANTHER" id="PTHR30269:SF32">
    <property type="entry name" value="MEMBRANE TRANSPORTER PROTEIN-RELATED"/>
    <property type="match status" value="1"/>
</dbReference>
<organism evidence="9 10">
    <name type="scientific">Providencia rettgeri</name>
    <dbReference type="NCBI Taxonomy" id="587"/>
    <lineage>
        <taxon>Bacteria</taxon>
        <taxon>Pseudomonadati</taxon>
        <taxon>Pseudomonadota</taxon>
        <taxon>Gammaproteobacteria</taxon>
        <taxon>Enterobacterales</taxon>
        <taxon>Morganellaceae</taxon>
        <taxon>Providencia</taxon>
    </lineage>
</organism>
<evidence type="ECO:0000313" key="10">
    <source>
        <dbReference type="Proteomes" id="UP000254208"/>
    </source>
</evidence>
<comment type="similarity">
    <text evidence="2 8">Belongs to the 4-toluene sulfonate uptake permease (TSUP) (TC 2.A.102) family.</text>
</comment>
<keyword evidence="4 8" id="KW-1003">Cell membrane</keyword>
<reference evidence="9 10" key="1">
    <citation type="submission" date="2018-06" db="EMBL/GenBank/DDBJ databases">
        <authorList>
            <consortium name="Pathogen Informatics"/>
            <person name="Doyle S."/>
        </authorList>
    </citation>
    <scope>NUCLEOTIDE SEQUENCE [LARGE SCALE GENOMIC DNA]</scope>
    <source>
        <strain evidence="9 10">NCTC11801</strain>
    </source>
</reference>
<feature type="transmembrane region" description="Helical" evidence="8">
    <location>
        <begin position="123"/>
        <end position="149"/>
    </location>
</feature>
<evidence type="ECO:0000256" key="5">
    <source>
        <dbReference type="ARBA" id="ARBA00022692"/>
    </source>
</evidence>
<evidence type="ECO:0000256" key="4">
    <source>
        <dbReference type="ARBA" id="ARBA00022475"/>
    </source>
</evidence>
<feature type="transmembrane region" description="Helical" evidence="8">
    <location>
        <begin position="189"/>
        <end position="207"/>
    </location>
</feature>
<dbReference type="Proteomes" id="UP000254208">
    <property type="component" value="Unassembled WGS sequence"/>
</dbReference>
<dbReference type="GO" id="GO:0005886">
    <property type="term" value="C:plasma membrane"/>
    <property type="evidence" value="ECO:0007669"/>
    <property type="project" value="UniProtKB-SubCell"/>
</dbReference>
<evidence type="ECO:0000256" key="3">
    <source>
        <dbReference type="ARBA" id="ARBA00022448"/>
    </source>
</evidence>
<dbReference type="InterPro" id="IPR052017">
    <property type="entry name" value="TSUP"/>
</dbReference>
<evidence type="ECO:0000256" key="7">
    <source>
        <dbReference type="ARBA" id="ARBA00023136"/>
    </source>
</evidence>
<dbReference type="RefSeq" id="WP_115167653.1">
    <property type="nucleotide sequence ID" value="NZ_ABEXOC020000006.1"/>
</dbReference>
<name>A0A379FU89_PRORE</name>
<evidence type="ECO:0000313" key="9">
    <source>
        <dbReference type="EMBL" id="SUC32251.1"/>
    </source>
</evidence>
<feature type="transmembrane region" description="Helical" evidence="8">
    <location>
        <begin position="93"/>
        <end position="111"/>
    </location>
</feature>
<dbReference type="EMBL" id="UGTZ01000001">
    <property type="protein sequence ID" value="SUC32251.1"/>
    <property type="molecule type" value="Genomic_DNA"/>
</dbReference>
<evidence type="ECO:0000256" key="6">
    <source>
        <dbReference type="ARBA" id="ARBA00022989"/>
    </source>
</evidence>
<gene>
    <name evidence="9" type="ORF">NCTC11801_03227</name>
</gene>
<dbReference type="InterPro" id="IPR002781">
    <property type="entry name" value="TM_pro_TauE-like"/>
</dbReference>
<evidence type="ECO:0000256" key="2">
    <source>
        <dbReference type="ARBA" id="ARBA00009142"/>
    </source>
</evidence>
<feature type="transmembrane region" description="Helical" evidence="8">
    <location>
        <begin position="219"/>
        <end position="241"/>
    </location>
</feature>
<dbReference type="Pfam" id="PF01925">
    <property type="entry name" value="TauE"/>
    <property type="match status" value="1"/>
</dbReference>
<dbReference type="GeneID" id="93673934"/>
<dbReference type="AlphaFoldDB" id="A0A379FU89"/>
<dbReference type="PANTHER" id="PTHR30269">
    <property type="entry name" value="TRANSMEMBRANE PROTEIN YFCA"/>
    <property type="match status" value="1"/>
</dbReference>
<comment type="subcellular location">
    <subcellularLocation>
        <location evidence="1 8">Cell membrane</location>
        <topology evidence="1 8">Multi-pass membrane protein</topology>
    </subcellularLocation>
</comment>
<proteinExistence type="inferred from homology"/>
<evidence type="ECO:0000256" key="8">
    <source>
        <dbReference type="RuleBase" id="RU363041"/>
    </source>
</evidence>
<keyword evidence="7 8" id="KW-0472">Membrane</keyword>
<keyword evidence="6 8" id="KW-1133">Transmembrane helix</keyword>
<accession>A0A379FU89</accession>
<feature type="transmembrane region" description="Helical" evidence="8">
    <location>
        <begin position="68"/>
        <end position="87"/>
    </location>
</feature>